<protein>
    <recommendedName>
        <fullName evidence="3">Trehalose utilisation</fullName>
    </recommendedName>
</protein>
<proteinExistence type="predicted"/>
<dbReference type="InterPro" id="IPR029062">
    <property type="entry name" value="Class_I_gatase-like"/>
</dbReference>
<evidence type="ECO:0008006" key="3">
    <source>
        <dbReference type="Google" id="ProtNLM"/>
    </source>
</evidence>
<dbReference type="RefSeq" id="WP_136840546.1">
    <property type="nucleotide sequence ID" value="NZ_SUPL01000001.1"/>
</dbReference>
<accession>A0A4U0F123</accession>
<sequence length="320" mass="36274">MKKNLYHLIFFIGTLSYAQGTVEAEIDTLFKYQFKSLKDTHQKKILIDKGHNTIYSIPSGEATAREMFRIIETDGFEVRFTNQKLDSTYLSQVNPDLLIVHGMPNNKTILKNGDKEEILYTSPLKNIEVESIAKYVNNGGSLLLFLSHFPGGSGALPLLEAFSVKFRDGYAYHNQYHTTKKKGICGHFRMNTSNGMLNLNHPLFTSSIDKKTIPTSVRFYCGAAIFRNPEDEILPFPNNTVNYTKTTTSKIRMEETSNDYAGMIGFEYGKGRVIICTDQGIFRSLNLFIENEKIAVTIHDPETDNAGLLVNTLRWLTKLQ</sequence>
<keyword evidence="2" id="KW-1185">Reference proteome</keyword>
<comment type="caution">
    <text evidence="1">The sequence shown here is derived from an EMBL/GenBank/DDBJ whole genome shotgun (WGS) entry which is preliminary data.</text>
</comment>
<dbReference type="SUPFAM" id="SSF52317">
    <property type="entry name" value="Class I glutamine amidotransferase-like"/>
    <property type="match status" value="1"/>
</dbReference>
<organism evidence="1 2">
    <name type="scientific">Pontimicrobium aquaticum</name>
    <dbReference type="NCBI Taxonomy" id="2565367"/>
    <lineage>
        <taxon>Bacteria</taxon>
        <taxon>Pseudomonadati</taxon>
        <taxon>Bacteroidota</taxon>
        <taxon>Flavobacteriia</taxon>
        <taxon>Flavobacteriales</taxon>
        <taxon>Flavobacteriaceae</taxon>
        <taxon>Pontimicrobium</taxon>
    </lineage>
</organism>
<gene>
    <name evidence="1" type="ORF">E5167_02105</name>
</gene>
<dbReference type="EMBL" id="SUPL01000001">
    <property type="protein sequence ID" value="TJY38073.1"/>
    <property type="molecule type" value="Genomic_DNA"/>
</dbReference>
<dbReference type="Proteomes" id="UP000307657">
    <property type="component" value="Unassembled WGS sequence"/>
</dbReference>
<reference evidence="1 2" key="1">
    <citation type="submission" date="2019-04" db="EMBL/GenBank/DDBJ databases">
        <title>Lacinutrix sp. nov., isolated from marine water.</title>
        <authorList>
            <person name="Kim W."/>
        </authorList>
    </citation>
    <scope>NUCLEOTIDE SEQUENCE [LARGE SCALE GENOMIC DNA]</scope>
    <source>
        <strain evidence="1 2">CAU 1491</strain>
    </source>
</reference>
<dbReference type="OrthoDB" id="6397329at2"/>
<evidence type="ECO:0000313" key="1">
    <source>
        <dbReference type="EMBL" id="TJY38073.1"/>
    </source>
</evidence>
<dbReference type="AlphaFoldDB" id="A0A4U0F123"/>
<name>A0A4U0F123_9FLAO</name>
<evidence type="ECO:0000313" key="2">
    <source>
        <dbReference type="Proteomes" id="UP000307657"/>
    </source>
</evidence>